<keyword evidence="3" id="KW-1185">Reference proteome</keyword>
<dbReference type="EMBL" id="JARUHG010000001">
    <property type="protein sequence ID" value="MDR0182135.1"/>
    <property type="molecule type" value="Genomic_DNA"/>
</dbReference>
<reference evidence="2 3" key="1">
    <citation type="submission" date="2023-04" db="EMBL/GenBank/DDBJ databases">
        <title>Lysobacter sp. strain UC isolated from soil sample.</title>
        <authorList>
            <person name="Choksket S."/>
            <person name="Harshvardhan F."/>
            <person name="Rana R."/>
            <person name="Patil P.B."/>
            <person name="Korpole S."/>
        </authorList>
    </citation>
    <scope>NUCLEOTIDE SEQUENCE [LARGE SCALE GENOMIC DNA]</scope>
    <source>
        <strain evidence="2 3">UC</strain>
    </source>
</reference>
<gene>
    <name evidence="2" type="ORF">P8609_04010</name>
</gene>
<evidence type="ECO:0000313" key="2">
    <source>
        <dbReference type="EMBL" id="MDR0182135.1"/>
    </source>
</evidence>
<keyword evidence="2" id="KW-0378">Hydrolase</keyword>
<dbReference type="Gene3D" id="1.10.530.10">
    <property type="match status" value="1"/>
</dbReference>
<proteinExistence type="predicted"/>
<evidence type="ECO:0000259" key="1">
    <source>
        <dbReference type="Pfam" id="PF00182"/>
    </source>
</evidence>
<dbReference type="InterPro" id="IPR023346">
    <property type="entry name" value="Lysozyme-like_dom_sf"/>
</dbReference>
<dbReference type="PROSITE" id="PS00018">
    <property type="entry name" value="EF_HAND_1"/>
    <property type="match status" value="1"/>
</dbReference>
<dbReference type="GO" id="GO:0016787">
    <property type="term" value="F:hydrolase activity"/>
    <property type="evidence" value="ECO:0007669"/>
    <property type="project" value="UniProtKB-KW"/>
</dbReference>
<accession>A0ABU1CD91</accession>
<dbReference type="InterPro" id="IPR018247">
    <property type="entry name" value="EF_Hand_1_Ca_BS"/>
</dbReference>
<protein>
    <submittedName>
        <fullName evidence="2">Glycoside hydrolase family 19 protein</fullName>
    </submittedName>
</protein>
<comment type="caution">
    <text evidence="2">The sequence shown here is derived from an EMBL/GenBank/DDBJ whole genome shotgun (WGS) entry which is preliminary data.</text>
</comment>
<name>A0ABU1CD91_9GAMM</name>
<organism evidence="2 3">
    <name type="scientific">Lysobacter arvi</name>
    <dbReference type="NCBI Taxonomy" id="3038776"/>
    <lineage>
        <taxon>Bacteria</taxon>
        <taxon>Pseudomonadati</taxon>
        <taxon>Pseudomonadota</taxon>
        <taxon>Gammaproteobacteria</taxon>
        <taxon>Lysobacterales</taxon>
        <taxon>Lysobacteraceae</taxon>
        <taxon>Lysobacter</taxon>
    </lineage>
</organism>
<sequence length="576" mass="63959">MHLGDLASYEQHAKRSRPAWWPATADKAPRLPEATDTVITLKQPVPIREGDIVGYIGEDVPASMRSLAKQPASRPLLHLELFSGDDVPAYLARSRQWANEHLPDSERTLLVLRKGDTLHKEANGAVAFTLNRPQVLPLAGMEVREVDGKRWRKVAKLSGDGGAAASGWVLEEGRLASPWEWPGFEVHDEASTSGGFRHNDAPAFAAYIRQEGPRPPDSPFYQKLGAWLDSNRDGEVDEKELDWALRNRSVAGMLARLVVRHESEWSRAYSAARQATAHCVAEQLGPNTLQCIQDEIPRAEKLPWWDDVAAGVAGFPQSTRVYHLHPGGLAGNFAGMSVCACNRDITLDEIRMIVSDELIRTGLFPRSAYPAVRCTPADVFVRMLNTAMEDYEITDCLDKAHFLANLAVECDRFKTTEEYKNRGGVIPSHWYNYSGGADYHGRGLIQLTHDYNYQKYFRSAGLSLSTPSSDVASDLSLATDSACWFWRHGSAWGDLSGIAKKNDFLFSVLGVNGGFNHAAEREGYVLKLIEKFGTKNCSTNKGKVVEKYRFSKSGISQSKVGSAIWKRYFGDTDELP</sequence>
<dbReference type="InterPro" id="IPR000726">
    <property type="entry name" value="Glyco_hydro_19_cat"/>
</dbReference>
<evidence type="ECO:0000313" key="3">
    <source>
        <dbReference type="Proteomes" id="UP001233535"/>
    </source>
</evidence>
<dbReference type="SUPFAM" id="SSF53955">
    <property type="entry name" value="Lysozyme-like"/>
    <property type="match status" value="1"/>
</dbReference>
<dbReference type="Pfam" id="PF00182">
    <property type="entry name" value="Glyco_hydro_19"/>
    <property type="match status" value="1"/>
</dbReference>
<dbReference type="RefSeq" id="WP_309261292.1">
    <property type="nucleotide sequence ID" value="NZ_JARUHG010000001.1"/>
</dbReference>
<feature type="domain" description="Glycoside hydrolase family 19 catalytic" evidence="1">
    <location>
        <begin position="428"/>
        <end position="487"/>
    </location>
</feature>
<dbReference type="Proteomes" id="UP001233535">
    <property type="component" value="Unassembled WGS sequence"/>
</dbReference>